<comment type="similarity">
    <text evidence="1">Belongs to the Gfo/Idh/MocA family.</text>
</comment>
<evidence type="ECO:0000313" key="4">
    <source>
        <dbReference type="EMBL" id="TFH90104.1"/>
    </source>
</evidence>
<dbReference type="SUPFAM" id="SSF55347">
    <property type="entry name" value="Glyceraldehyde-3-phosphate dehydrogenase-like, C-terminal domain"/>
    <property type="match status" value="1"/>
</dbReference>
<dbReference type="PANTHER" id="PTHR22604:SF105">
    <property type="entry name" value="TRANS-1,2-DIHYDROBENZENE-1,2-DIOL DEHYDROGENASE"/>
    <property type="match status" value="1"/>
</dbReference>
<evidence type="ECO:0000256" key="1">
    <source>
        <dbReference type="ARBA" id="ARBA00010928"/>
    </source>
</evidence>
<accession>A0A4Y8WBC5</accession>
<name>A0A4Y8WBC5_9VIBR</name>
<feature type="domain" description="Gfo/Idh/MocA-like oxidoreductase N-terminal" evidence="3">
    <location>
        <begin position="5"/>
        <end position="120"/>
    </location>
</feature>
<comment type="caution">
    <text evidence="4">The sequence shown here is derived from an EMBL/GenBank/DDBJ whole genome shotgun (WGS) entry which is preliminary data.</text>
</comment>
<organism evidence="4 5">
    <name type="scientific">Vibrio ouci</name>
    <dbReference type="NCBI Taxonomy" id="2499078"/>
    <lineage>
        <taxon>Bacteria</taxon>
        <taxon>Pseudomonadati</taxon>
        <taxon>Pseudomonadota</taxon>
        <taxon>Gammaproteobacteria</taxon>
        <taxon>Vibrionales</taxon>
        <taxon>Vibrionaceae</taxon>
        <taxon>Vibrio</taxon>
    </lineage>
</organism>
<dbReference type="GO" id="GO:0016491">
    <property type="term" value="F:oxidoreductase activity"/>
    <property type="evidence" value="ECO:0007669"/>
    <property type="project" value="UniProtKB-KW"/>
</dbReference>
<sequence>MRRVKWGIAGLGNIAQRFATALTQFSEHGQLHAVAARDLQRAQAFGEQFGAPEQYGAYQEMAEGSNVEAVYIATVHPYHKSLAELFLSHKKHVLVEKPAFTNLQDWLEMKALAKQHGVFLLEAMKTVTFPAYRELKSYLKNNHVKLTSIEAGFGNHNDYDPNVFIFNDQLSGGSTLDVGVYSLWLYYDLCHFMEVEAAKPTVTMHRTLDQCHVDTDASFIFDGEIKGKISSSITTDLPRSAVLKGEDLTITIQDKWWNPQLIEIEHKGTTTIIESRVSGNGFEFEIDHFSQLVRNNELKSGVLLHQVTERVLTTMEQALIDNGFGHLTRLENS</sequence>
<dbReference type="PANTHER" id="PTHR22604">
    <property type="entry name" value="OXIDOREDUCTASES"/>
    <property type="match status" value="1"/>
</dbReference>
<dbReference type="InterPro" id="IPR050984">
    <property type="entry name" value="Gfo/Idh/MocA_domain"/>
</dbReference>
<keyword evidence="2" id="KW-0560">Oxidoreductase</keyword>
<evidence type="ECO:0000313" key="5">
    <source>
        <dbReference type="Proteomes" id="UP000297753"/>
    </source>
</evidence>
<dbReference type="Gene3D" id="3.30.360.10">
    <property type="entry name" value="Dihydrodipicolinate Reductase, domain 2"/>
    <property type="match status" value="1"/>
</dbReference>
<protein>
    <submittedName>
        <fullName evidence="4">Gfo/Idh/MocA family oxidoreductase</fullName>
    </submittedName>
</protein>
<dbReference type="Pfam" id="PF01408">
    <property type="entry name" value="GFO_IDH_MocA"/>
    <property type="match status" value="1"/>
</dbReference>
<dbReference type="Proteomes" id="UP000297753">
    <property type="component" value="Unassembled WGS sequence"/>
</dbReference>
<keyword evidence="5" id="KW-1185">Reference proteome</keyword>
<dbReference type="InterPro" id="IPR036291">
    <property type="entry name" value="NAD(P)-bd_dom_sf"/>
</dbReference>
<proteinExistence type="inferred from homology"/>
<reference evidence="4 5" key="1">
    <citation type="submission" date="2019-01" db="EMBL/GenBank/DDBJ databases">
        <title>Vibrio BEI176 sp. nov, a marine bacterium isolated from China: eastern marignal seas.</title>
        <authorList>
            <person name="Li B."/>
        </authorList>
    </citation>
    <scope>NUCLEOTIDE SEQUENCE [LARGE SCALE GENOMIC DNA]</scope>
    <source>
        <strain evidence="4 5">BEI176</strain>
    </source>
</reference>
<dbReference type="EMBL" id="SATR01000035">
    <property type="protein sequence ID" value="TFH90104.1"/>
    <property type="molecule type" value="Genomic_DNA"/>
</dbReference>
<dbReference type="OrthoDB" id="9774191at2"/>
<evidence type="ECO:0000259" key="3">
    <source>
        <dbReference type="Pfam" id="PF01408"/>
    </source>
</evidence>
<dbReference type="AlphaFoldDB" id="A0A4Y8WBC5"/>
<gene>
    <name evidence="4" type="ORF">ELS82_18680</name>
</gene>
<dbReference type="SUPFAM" id="SSF51735">
    <property type="entry name" value="NAD(P)-binding Rossmann-fold domains"/>
    <property type="match status" value="1"/>
</dbReference>
<dbReference type="GO" id="GO:0000166">
    <property type="term" value="F:nucleotide binding"/>
    <property type="evidence" value="ECO:0007669"/>
    <property type="project" value="InterPro"/>
</dbReference>
<evidence type="ECO:0000256" key="2">
    <source>
        <dbReference type="ARBA" id="ARBA00023002"/>
    </source>
</evidence>
<dbReference type="RefSeq" id="WP_134836821.1">
    <property type="nucleotide sequence ID" value="NZ_SATR01000035.1"/>
</dbReference>
<dbReference type="InterPro" id="IPR000683">
    <property type="entry name" value="Gfo/Idh/MocA-like_OxRdtase_N"/>
</dbReference>
<dbReference type="Gene3D" id="3.40.50.720">
    <property type="entry name" value="NAD(P)-binding Rossmann-like Domain"/>
    <property type="match status" value="1"/>
</dbReference>